<organism evidence="1 2">
    <name type="scientific">Phytohabitans aurantiacus</name>
    <dbReference type="NCBI Taxonomy" id="3016789"/>
    <lineage>
        <taxon>Bacteria</taxon>
        <taxon>Bacillati</taxon>
        <taxon>Actinomycetota</taxon>
        <taxon>Actinomycetes</taxon>
        <taxon>Micromonosporales</taxon>
        <taxon>Micromonosporaceae</taxon>
    </lineage>
</organism>
<accession>A0ABQ5RAN1</accession>
<protein>
    <submittedName>
        <fullName evidence="1">Uncharacterized protein</fullName>
    </submittedName>
</protein>
<dbReference type="Proteomes" id="UP001144280">
    <property type="component" value="Unassembled WGS sequence"/>
</dbReference>
<name>A0ABQ5RAN1_9ACTN</name>
<evidence type="ECO:0000313" key="1">
    <source>
        <dbReference type="EMBL" id="GLI03794.1"/>
    </source>
</evidence>
<keyword evidence="2" id="KW-1185">Reference proteome</keyword>
<proteinExistence type="predicted"/>
<evidence type="ECO:0000313" key="2">
    <source>
        <dbReference type="Proteomes" id="UP001144280"/>
    </source>
</evidence>
<sequence length="69" mass="7311">MTGFIVKVYSADDKALVGRERRSDAPARRGRGRYPALACFPSVTGRTRRGTIAAVFSAAPGANSGRTLV</sequence>
<reference evidence="1" key="1">
    <citation type="submission" date="2022-12" db="EMBL/GenBank/DDBJ databases">
        <title>New Phytohabitans aurantiacus sp. RD004123 nov., an actinomycete isolated from soil.</title>
        <authorList>
            <person name="Triningsih D.W."/>
            <person name="Harunari E."/>
            <person name="Igarashi Y."/>
        </authorList>
    </citation>
    <scope>NUCLEOTIDE SEQUENCE</scope>
    <source>
        <strain evidence="1">RD004123</strain>
    </source>
</reference>
<gene>
    <name evidence="1" type="ORF">Pa4123_90740</name>
</gene>
<dbReference type="EMBL" id="BSDI01000102">
    <property type="protein sequence ID" value="GLI03794.1"/>
    <property type="molecule type" value="Genomic_DNA"/>
</dbReference>
<comment type="caution">
    <text evidence="1">The sequence shown here is derived from an EMBL/GenBank/DDBJ whole genome shotgun (WGS) entry which is preliminary data.</text>
</comment>